<dbReference type="InterPro" id="IPR007711">
    <property type="entry name" value="HigB-1"/>
</dbReference>
<protein>
    <submittedName>
        <fullName evidence="1">Plasmid maintenance system killer</fullName>
    </submittedName>
</protein>
<name>A0A1P9WZF6_9BACT</name>
<sequence>MICSIHHKGLRLYYEEGNGAKLPPAYLKKIARLLTSLDAVSSVDDIVQLGSGDMTDYWAIHVSANYKLIFRFDKGDVHDVNYVDYH</sequence>
<dbReference type="InterPro" id="IPR035093">
    <property type="entry name" value="RelE/ParE_toxin_dom_sf"/>
</dbReference>
<dbReference type="STRING" id="1178516.AWR27_16390"/>
<dbReference type="Pfam" id="PF05015">
    <property type="entry name" value="HigB-like_toxin"/>
    <property type="match status" value="1"/>
</dbReference>
<reference evidence="1 2" key="1">
    <citation type="submission" date="2016-01" db="EMBL/GenBank/DDBJ databases">
        <authorList>
            <person name="Oliw E.H."/>
        </authorList>
    </citation>
    <scope>NUCLEOTIDE SEQUENCE [LARGE SCALE GENOMIC DNA]</scope>
    <source>
        <strain evidence="1 2">DY10</strain>
    </source>
</reference>
<dbReference type="KEGG" id="smon:AWR27_16390"/>
<keyword evidence="2" id="KW-1185">Reference proteome</keyword>
<dbReference type="SUPFAM" id="SSF143011">
    <property type="entry name" value="RelE-like"/>
    <property type="match status" value="1"/>
</dbReference>
<proteinExistence type="predicted"/>
<evidence type="ECO:0000313" key="2">
    <source>
        <dbReference type="Proteomes" id="UP000187941"/>
    </source>
</evidence>
<organism evidence="1 2">
    <name type="scientific">Spirosoma montaniterrae</name>
    <dbReference type="NCBI Taxonomy" id="1178516"/>
    <lineage>
        <taxon>Bacteria</taxon>
        <taxon>Pseudomonadati</taxon>
        <taxon>Bacteroidota</taxon>
        <taxon>Cytophagia</taxon>
        <taxon>Cytophagales</taxon>
        <taxon>Cytophagaceae</taxon>
        <taxon>Spirosoma</taxon>
    </lineage>
</organism>
<dbReference type="AlphaFoldDB" id="A0A1P9WZF6"/>
<dbReference type="Gene3D" id="3.30.2310.20">
    <property type="entry name" value="RelE-like"/>
    <property type="match status" value="1"/>
</dbReference>
<dbReference type="RefSeq" id="WP_077132192.1">
    <property type="nucleotide sequence ID" value="NZ_CP014263.1"/>
</dbReference>
<accession>A0A1P9WZF6</accession>
<gene>
    <name evidence="1" type="ORF">AWR27_16390</name>
</gene>
<evidence type="ECO:0000313" key="1">
    <source>
        <dbReference type="EMBL" id="AQG80760.1"/>
    </source>
</evidence>
<dbReference type="EMBL" id="CP014263">
    <property type="protein sequence ID" value="AQG80760.1"/>
    <property type="molecule type" value="Genomic_DNA"/>
</dbReference>
<dbReference type="Proteomes" id="UP000187941">
    <property type="component" value="Chromosome"/>
</dbReference>
<dbReference type="OrthoDB" id="9801102at2"/>